<dbReference type="AlphaFoldDB" id="A0AAD4HGR3"/>
<evidence type="ECO:0000313" key="2">
    <source>
        <dbReference type="EMBL" id="KAG1895902.1"/>
    </source>
</evidence>
<comment type="caution">
    <text evidence="2">The sequence shown here is derived from an EMBL/GenBank/DDBJ whole genome shotgun (WGS) entry which is preliminary data.</text>
</comment>
<reference evidence="2" key="1">
    <citation type="journal article" date="2020" name="New Phytol.">
        <title>Comparative genomics reveals dynamic genome evolution in host specialist ectomycorrhizal fungi.</title>
        <authorList>
            <person name="Lofgren L.A."/>
            <person name="Nguyen N.H."/>
            <person name="Vilgalys R."/>
            <person name="Ruytinx J."/>
            <person name="Liao H.L."/>
            <person name="Branco S."/>
            <person name="Kuo A."/>
            <person name="LaButti K."/>
            <person name="Lipzen A."/>
            <person name="Andreopoulos W."/>
            <person name="Pangilinan J."/>
            <person name="Riley R."/>
            <person name="Hundley H."/>
            <person name="Na H."/>
            <person name="Barry K."/>
            <person name="Grigoriev I.V."/>
            <person name="Stajich J.E."/>
            <person name="Kennedy P.G."/>
        </authorList>
    </citation>
    <scope>NUCLEOTIDE SEQUENCE</scope>
    <source>
        <strain evidence="2">FC203</strain>
    </source>
</reference>
<organism evidence="2 3">
    <name type="scientific">Suillus fuscotomentosus</name>
    <dbReference type="NCBI Taxonomy" id="1912939"/>
    <lineage>
        <taxon>Eukaryota</taxon>
        <taxon>Fungi</taxon>
        <taxon>Dikarya</taxon>
        <taxon>Basidiomycota</taxon>
        <taxon>Agaricomycotina</taxon>
        <taxon>Agaricomycetes</taxon>
        <taxon>Agaricomycetidae</taxon>
        <taxon>Boletales</taxon>
        <taxon>Suillineae</taxon>
        <taxon>Suillaceae</taxon>
        <taxon>Suillus</taxon>
    </lineage>
</organism>
<dbReference type="EMBL" id="JABBWK010000061">
    <property type="protein sequence ID" value="KAG1895902.1"/>
    <property type="molecule type" value="Genomic_DNA"/>
</dbReference>
<feature type="region of interest" description="Disordered" evidence="1">
    <location>
        <begin position="512"/>
        <end position="561"/>
    </location>
</feature>
<keyword evidence="3" id="KW-1185">Reference proteome</keyword>
<name>A0AAD4HGR3_9AGAM</name>
<feature type="compositionally biased region" description="Polar residues" evidence="1">
    <location>
        <begin position="64"/>
        <end position="85"/>
    </location>
</feature>
<accession>A0AAD4HGR3</accession>
<dbReference type="Proteomes" id="UP001195769">
    <property type="component" value="Unassembled WGS sequence"/>
</dbReference>
<protein>
    <submittedName>
        <fullName evidence="2">Uncharacterized protein</fullName>
    </submittedName>
</protein>
<evidence type="ECO:0000256" key="1">
    <source>
        <dbReference type="SAM" id="MobiDB-lite"/>
    </source>
</evidence>
<feature type="region of interest" description="Disordered" evidence="1">
    <location>
        <begin position="64"/>
        <end position="103"/>
    </location>
</feature>
<gene>
    <name evidence="2" type="ORF">F5891DRAFT_983909</name>
</gene>
<proteinExistence type="predicted"/>
<evidence type="ECO:0000313" key="3">
    <source>
        <dbReference type="Proteomes" id="UP001195769"/>
    </source>
</evidence>
<dbReference type="RefSeq" id="XP_041221478.1">
    <property type="nucleotide sequence ID" value="XM_041377380.1"/>
</dbReference>
<sequence>MITIICNYVFTGLLATCDKDNRTQHPTLMPATIVARSDLKHDCSSFNPNFPSHYKRYETRSFTNAQVTRSTGNAASSLRTPSENQYKPKHLKHGPVSPGLLLGNRTTEPRSIKTCLPVEQEIQDNKSVDCEEGTNNVATTAMLYDHDIQKSYHSERFTPNVQNVLKYLTGLAPVNTYMEFHGVNLREFKIIEHEVEETGCISTKPRSSLSNYFCFGNAKLSASRLAYDYNKHLLTINMPTVLHEAFHDDLKDSFTSAIKDLPYNRKIICPQSKSVTPDMVISLTAMQGPMQKLLIPYIGEMALIEQWDHVFKKMESMIVARPEIILAMIVLVREAKRYTSPQEDSIATDTLHNHCNDEEKPNPLSLEEFITQRSTLQNFEEPVQVSDHTWCHVESVEYFVWIKGDKDRAIDMHNGKPEDRAYSVLMPELHMDDVTKIFDRGMSQMRDLFLSFQKDLDFKSAVDHSSLANFIIPLFPIDWHLGSLGVLTAADLTAYTRYVNWHDVCFRGAKRTRDSDSSYKPSESEHDGSSSESGEAHSSKPSARTPKVPPPSYVQNLHSWS</sequence>
<feature type="compositionally biased region" description="Basic and acidic residues" evidence="1">
    <location>
        <begin position="512"/>
        <end position="538"/>
    </location>
</feature>
<dbReference type="GeneID" id="64671678"/>